<dbReference type="EMBL" id="PGFF01000001">
    <property type="protein sequence ID" value="PJJ70798.1"/>
    <property type="molecule type" value="Genomic_DNA"/>
</dbReference>
<dbReference type="PROSITE" id="PS51257">
    <property type="entry name" value="PROKAR_LIPOPROTEIN"/>
    <property type="match status" value="1"/>
</dbReference>
<accession>A0A2M9CFZ6</accession>
<name>A0A2M9CFZ6_9MICO</name>
<evidence type="ECO:0008006" key="5">
    <source>
        <dbReference type="Google" id="ProtNLM"/>
    </source>
</evidence>
<reference evidence="3 4" key="1">
    <citation type="submission" date="2017-11" db="EMBL/GenBank/DDBJ databases">
        <title>Genomic Encyclopedia of Archaeal and Bacterial Type Strains, Phase II (KMG-II): From Individual Species to Whole Genera.</title>
        <authorList>
            <person name="Goeker M."/>
        </authorList>
    </citation>
    <scope>NUCLEOTIDE SEQUENCE [LARGE SCALE GENOMIC DNA]</scope>
    <source>
        <strain evidence="3 4">DSM 27393</strain>
    </source>
</reference>
<dbReference type="Proteomes" id="UP000228758">
    <property type="component" value="Unassembled WGS sequence"/>
</dbReference>
<feature type="chain" id="PRO_5038709162" description="DUF916 domain-containing protein" evidence="2">
    <location>
        <begin position="24"/>
        <end position="371"/>
    </location>
</feature>
<dbReference type="RefSeq" id="WP_157802189.1">
    <property type="nucleotide sequence ID" value="NZ_PGFF01000001.1"/>
</dbReference>
<gene>
    <name evidence="3" type="ORF">CLV46_0325</name>
</gene>
<protein>
    <recommendedName>
        <fullName evidence="5">DUF916 domain-containing protein</fullName>
    </recommendedName>
</protein>
<feature type="signal peptide" evidence="2">
    <location>
        <begin position="1"/>
        <end position="23"/>
    </location>
</feature>
<evidence type="ECO:0000256" key="2">
    <source>
        <dbReference type="SAM" id="SignalP"/>
    </source>
</evidence>
<organism evidence="3 4">
    <name type="scientific">Diaminobutyricimonas aerilata</name>
    <dbReference type="NCBI Taxonomy" id="1162967"/>
    <lineage>
        <taxon>Bacteria</taxon>
        <taxon>Bacillati</taxon>
        <taxon>Actinomycetota</taxon>
        <taxon>Actinomycetes</taxon>
        <taxon>Micrococcales</taxon>
        <taxon>Microbacteriaceae</taxon>
        <taxon>Diaminobutyricimonas</taxon>
    </lineage>
</organism>
<evidence type="ECO:0000313" key="4">
    <source>
        <dbReference type="Proteomes" id="UP000228758"/>
    </source>
</evidence>
<dbReference type="OrthoDB" id="4336304at2"/>
<feature type="transmembrane region" description="Helical" evidence="1">
    <location>
        <begin position="312"/>
        <end position="330"/>
    </location>
</feature>
<evidence type="ECO:0000313" key="3">
    <source>
        <dbReference type="EMBL" id="PJJ70798.1"/>
    </source>
</evidence>
<keyword evidence="1" id="KW-0472">Membrane</keyword>
<keyword evidence="4" id="KW-1185">Reference proteome</keyword>
<keyword evidence="1" id="KW-0812">Transmembrane</keyword>
<evidence type="ECO:0000256" key="1">
    <source>
        <dbReference type="SAM" id="Phobius"/>
    </source>
</evidence>
<keyword evidence="2" id="KW-0732">Signal</keyword>
<keyword evidence="1" id="KW-1133">Transmembrane helix</keyword>
<dbReference type="AlphaFoldDB" id="A0A2M9CFZ6"/>
<comment type="caution">
    <text evidence="3">The sequence shown here is derived from an EMBL/GenBank/DDBJ whole genome shotgun (WGS) entry which is preliminary data.</text>
</comment>
<sequence length="371" mass="38229">MRFPVRRAALLLALVAGCSAASGAITSSAAPPGHPATTTESTETTWAFQPSTGGVPDGRVSLRHRLDPGATVTDALALTNYSAQSVAFDVFASDGVVTEGGSFDILPEGEESTGAGEWVTFGRLDGARPRDGGGITVEVPGRTVLAVPVEVRVPEDASPGDHPAGIVAELSRSSEDVDLTSRVGVRLHLRVTGDVVARLEVRDTQVSFEPSWNPFAPGTATVRFSVANSGNVRLGAESTVTAAGPFGAAPATASTEQREVLPGQHAAVTVRMPVWPLLASWGDIDIRAGVVGDDDLDVEPEGDTASFVASTVPWPTLLYLVVLAGLLLALRLSRRRAAARVQARIDAAVAAATTPATPATPAPDPGARVGE</sequence>
<proteinExistence type="predicted"/>